<dbReference type="GO" id="GO:0006879">
    <property type="term" value="P:intracellular iron ion homeostasis"/>
    <property type="evidence" value="ECO:0007669"/>
    <property type="project" value="InterPro"/>
</dbReference>
<dbReference type="PANTHER" id="PTHR46133:SF8">
    <property type="entry name" value="TRANSCRIPTION FACTOR ILR3-LIKE"/>
    <property type="match status" value="1"/>
</dbReference>
<dbReference type="Gramene" id="ABP00884">
    <property type="protein sequence ID" value="ABP00884"/>
    <property type="gene ID" value="OSTLU_29509"/>
</dbReference>
<evidence type="ECO:0000256" key="1">
    <source>
        <dbReference type="SAM" id="Coils"/>
    </source>
</evidence>
<dbReference type="RefSeq" id="XP_001422567.1">
    <property type="nucleotide sequence ID" value="XM_001422530.1"/>
</dbReference>
<proteinExistence type="predicted"/>
<dbReference type="InterPro" id="IPR044818">
    <property type="entry name" value="ILR3-like"/>
</dbReference>
<name>A4SB73_OSTLU</name>
<keyword evidence="1" id="KW-0175">Coiled coil</keyword>
<feature type="coiled-coil region" evidence="1">
    <location>
        <begin position="150"/>
        <end position="205"/>
    </location>
</feature>
<evidence type="ECO:0000313" key="5">
    <source>
        <dbReference type="Proteomes" id="UP000001568"/>
    </source>
</evidence>
<dbReference type="PANTHER" id="PTHR46133">
    <property type="entry name" value="BHLH TRANSCRIPTION FACTOR"/>
    <property type="match status" value="1"/>
</dbReference>
<accession>A4SB73</accession>
<evidence type="ECO:0000256" key="2">
    <source>
        <dbReference type="SAM" id="MobiDB-lite"/>
    </source>
</evidence>
<evidence type="ECO:0000259" key="3">
    <source>
        <dbReference type="PROSITE" id="PS50888"/>
    </source>
</evidence>
<dbReference type="Proteomes" id="UP000001568">
    <property type="component" value="Chromosome 20"/>
</dbReference>
<dbReference type="SUPFAM" id="SSF47459">
    <property type="entry name" value="HLH, helix-loop-helix DNA-binding domain"/>
    <property type="match status" value="1"/>
</dbReference>
<dbReference type="EMBL" id="CP000600">
    <property type="protein sequence ID" value="ABP00884.1"/>
    <property type="molecule type" value="Genomic_DNA"/>
</dbReference>
<protein>
    <recommendedName>
        <fullName evidence="3">BHLH domain-containing protein</fullName>
    </recommendedName>
</protein>
<dbReference type="OrthoDB" id="515493at2759"/>
<evidence type="ECO:0000313" key="4">
    <source>
        <dbReference type="EMBL" id="ABP00884.1"/>
    </source>
</evidence>
<dbReference type="InterPro" id="IPR011598">
    <property type="entry name" value="bHLH_dom"/>
</dbReference>
<dbReference type="eggNOG" id="ENOG502QSHF">
    <property type="taxonomic scope" value="Eukaryota"/>
</dbReference>
<dbReference type="Gene3D" id="4.10.280.10">
    <property type="entry name" value="Helix-loop-helix DNA-binding domain"/>
    <property type="match status" value="1"/>
</dbReference>
<dbReference type="SMART" id="SM00353">
    <property type="entry name" value="HLH"/>
    <property type="match status" value="1"/>
</dbReference>
<dbReference type="GO" id="GO:0046983">
    <property type="term" value="F:protein dimerization activity"/>
    <property type="evidence" value="ECO:0007669"/>
    <property type="project" value="InterPro"/>
</dbReference>
<dbReference type="InterPro" id="IPR036638">
    <property type="entry name" value="HLH_DNA-bd_sf"/>
</dbReference>
<reference evidence="4 5" key="1">
    <citation type="journal article" date="2007" name="Proc. Natl. Acad. Sci. U.S.A.">
        <title>The tiny eukaryote Ostreococcus provides genomic insights into the paradox of plankton speciation.</title>
        <authorList>
            <person name="Palenik B."/>
            <person name="Grimwood J."/>
            <person name="Aerts A."/>
            <person name="Rouze P."/>
            <person name="Salamov A."/>
            <person name="Putnam N."/>
            <person name="Dupont C."/>
            <person name="Jorgensen R."/>
            <person name="Derelle E."/>
            <person name="Rombauts S."/>
            <person name="Zhou K."/>
            <person name="Otillar R."/>
            <person name="Merchant S.S."/>
            <person name="Podell S."/>
            <person name="Gaasterland T."/>
            <person name="Napoli C."/>
            <person name="Gendler K."/>
            <person name="Manuell A."/>
            <person name="Tai V."/>
            <person name="Vallon O."/>
            <person name="Piganeau G."/>
            <person name="Jancek S."/>
            <person name="Heijde M."/>
            <person name="Jabbari K."/>
            <person name="Bowler C."/>
            <person name="Lohr M."/>
            <person name="Robbens S."/>
            <person name="Werner G."/>
            <person name="Dubchak I."/>
            <person name="Pazour G.J."/>
            <person name="Ren Q."/>
            <person name="Paulsen I."/>
            <person name="Delwiche C."/>
            <person name="Schmutz J."/>
            <person name="Rokhsar D."/>
            <person name="Van de Peer Y."/>
            <person name="Moreau H."/>
            <person name="Grigoriev I.V."/>
        </authorList>
    </citation>
    <scope>NUCLEOTIDE SEQUENCE [LARGE SCALE GENOMIC DNA]</scope>
    <source>
        <strain evidence="4 5">CCE9901</strain>
    </source>
</reference>
<dbReference type="PROSITE" id="PS50888">
    <property type="entry name" value="BHLH"/>
    <property type="match status" value="1"/>
</dbReference>
<feature type="region of interest" description="Disordered" evidence="2">
    <location>
        <begin position="41"/>
        <end position="68"/>
    </location>
</feature>
<dbReference type="Pfam" id="PF00010">
    <property type="entry name" value="HLH"/>
    <property type="match status" value="1"/>
</dbReference>
<organism evidence="4 5">
    <name type="scientific">Ostreococcus lucimarinus (strain CCE9901)</name>
    <dbReference type="NCBI Taxonomy" id="436017"/>
    <lineage>
        <taxon>Eukaryota</taxon>
        <taxon>Viridiplantae</taxon>
        <taxon>Chlorophyta</taxon>
        <taxon>Mamiellophyceae</taxon>
        <taxon>Mamiellales</taxon>
        <taxon>Bathycoccaceae</taxon>
        <taxon>Ostreococcus</taxon>
    </lineage>
</organism>
<gene>
    <name evidence="4" type="ORF">OSTLU_29509</name>
</gene>
<keyword evidence="5" id="KW-1185">Reference proteome</keyword>
<sequence>MDGATPTADWLSDFFDSFDADDVGAFDGANAFADVPTEVIGGEGPRVRAAGTKRKATEEADGSQDERVAVTATSVAATSVAATTAAATTATGRSNVLSEGAKKTKSTREKRRRDVLNSRFEELSAVLEPGESQGESQSKATVVFAATELIKRLRVEHARLANMIMRFQEDNLLKTELTQKLAAERDQLMQEKTHLLREKLRIEAQLQGFLTSMPFASPADGMVSTKSASGVAAWTVPMPFMPASEEGEDVTLRAPVA</sequence>
<dbReference type="GeneID" id="5006625"/>
<feature type="domain" description="BHLH" evidence="3">
    <location>
        <begin position="100"/>
        <end position="153"/>
    </location>
</feature>
<dbReference type="AlphaFoldDB" id="A4SB73"/>
<dbReference type="GO" id="GO:0003700">
    <property type="term" value="F:DNA-binding transcription factor activity"/>
    <property type="evidence" value="ECO:0007669"/>
    <property type="project" value="InterPro"/>
</dbReference>
<dbReference type="HOGENOM" id="CLU_1083339_0_0_1"/>
<dbReference type="KEGG" id="olu:OSTLU_29509"/>
<dbReference type="STRING" id="436017.A4SB73"/>